<feature type="transmembrane region" description="Helical" evidence="1">
    <location>
        <begin position="279"/>
        <end position="304"/>
    </location>
</feature>
<dbReference type="EMBL" id="JAKJLQ010000008">
    <property type="protein sequence ID" value="MDF6101956.1"/>
    <property type="molecule type" value="Genomic_DNA"/>
</dbReference>
<accession>A0ABT6BV67</accession>
<evidence type="ECO:0000256" key="1">
    <source>
        <dbReference type="SAM" id="Phobius"/>
    </source>
</evidence>
<feature type="transmembrane region" description="Helical" evidence="1">
    <location>
        <begin position="207"/>
        <end position="226"/>
    </location>
</feature>
<dbReference type="PANTHER" id="PTHR40057">
    <property type="entry name" value="SLR1162 PROTEIN"/>
    <property type="match status" value="1"/>
</dbReference>
<dbReference type="InterPro" id="IPR007138">
    <property type="entry name" value="ABM_dom"/>
</dbReference>
<sequence>MSVFHAGDTGDFAEWAATLAASATDSDGCLGVAISAVTDGHFDPAVATTFVDEDALDRWLDSSGHRAALDAGRAHGWLPATPVLELVDGRSPPPGVGAFRHDIVAGAVPEFIAAQHVLTDAASEFGGYEGTALFVDAQQETSLSVLRFRTDRQLAAWVSSSRRSEALAGLRSSLTHDFETMASTTAFGTTVRTDRGRILQTPNWKSAMMVLLVLYPTVMTLSRFLGPTLDRLGAEPWLALWLSQVVSVSLMQWWLMPWASRPFRRWLDPVDGSNWRSNVAGAGTVLLLYLLCLTVFANVTWLQFWDYADA</sequence>
<dbReference type="InterPro" id="IPR011008">
    <property type="entry name" value="Dimeric_a/b-barrel"/>
</dbReference>
<protein>
    <submittedName>
        <fullName evidence="3">Antibiotic biosynthesis monooxygenase</fullName>
    </submittedName>
</protein>
<keyword evidence="1" id="KW-0812">Transmembrane</keyword>
<feature type="transmembrane region" description="Helical" evidence="1">
    <location>
        <begin position="238"/>
        <end position="258"/>
    </location>
</feature>
<dbReference type="PANTHER" id="PTHR40057:SF1">
    <property type="entry name" value="SLR1162 PROTEIN"/>
    <property type="match status" value="1"/>
</dbReference>
<keyword evidence="1" id="KW-0472">Membrane</keyword>
<dbReference type="Gene3D" id="3.30.70.100">
    <property type="match status" value="1"/>
</dbReference>
<keyword evidence="3" id="KW-0560">Oxidoreductase</keyword>
<name>A0ABT6BV67_9ACTN</name>
<keyword evidence="3" id="KW-0503">Monooxygenase</keyword>
<dbReference type="SUPFAM" id="SSF54909">
    <property type="entry name" value="Dimeric alpha+beta barrel"/>
    <property type="match status" value="2"/>
</dbReference>
<gene>
    <name evidence="3" type="ORF">L2299_12900</name>
</gene>
<dbReference type="GO" id="GO:0004497">
    <property type="term" value="F:monooxygenase activity"/>
    <property type="evidence" value="ECO:0007669"/>
    <property type="project" value="UniProtKB-KW"/>
</dbReference>
<proteinExistence type="predicted"/>
<comment type="caution">
    <text evidence="3">The sequence shown here is derived from an EMBL/GenBank/DDBJ whole genome shotgun (WGS) entry which is preliminary data.</text>
</comment>
<feature type="domain" description="ABM" evidence="2">
    <location>
        <begin position="5"/>
        <end position="69"/>
    </location>
</feature>
<evidence type="ECO:0000313" key="4">
    <source>
        <dbReference type="Proteomes" id="UP001152308"/>
    </source>
</evidence>
<organism evidence="3 4">
    <name type="scientific">Gordonia hongkongensis</name>
    <dbReference type="NCBI Taxonomy" id="1701090"/>
    <lineage>
        <taxon>Bacteria</taxon>
        <taxon>Bacillati</taxon>
        <taxon>Actinomycetota</taxon>
        <taxon>Actinomycetes</taxon>
        <taxon>Mycobacteriales</taxon>
        <taxon>Gordoniaceae</taxon>
        <taxon>Gordonia</taxon>
    </lineage>
</organism>
<keyword evidence="1" id="KW-1133">Transmembrane helix</keyword>
<evidence type="ECO:0000259" key="2">
    <source>
        <dbReference type="Pfam" id="PF03992"/>
    </source>
</evidence>
<dbReference type="Proteomes" id="UP001152308">
    <property type="component" value="Unassembled WGS sequence"/>
</dbReference>
<dbReference type="RefSeq" id="WP_205333019.1">
    <property type="nucleotide sequence ID" value="NZ_JAKJLQ010000008.1"/>
</dbReference>
<evidence type="ECO:0000313" key="3">
    <source>
        <dbReference type="EMBL" id="MDF6101956.1"/>
    </source>
</evidence>
<keyword evidence="4" id="KW-1185">Reference proteome</keyword>
<reference evidence="3" key="1">
    <citation type="journal article" date="2022" name="Data Brief">
        <title>Draft genome sequence data of Gordonia hongkongensis strain EUFUS-Z928 isolated from the octocoral Eunicea fusca.</title>
        <authorList>
            <person name="Sanchez-Suarez J."/>
            <person name="Diaz L."/>
            <person name="Melo-Bolivar J."/>
            <person name="Villamil L."/>
        </authorList>
    </citation>
    <scope>NUCLEOTIDE SEQUENCE</scope>
    <source>
        <strain evidence="3">EUFUS-Z928</strain>
    </source>
</reference>
<dbReference type="Pfam" id="PF03992">
    <property type="entry name" value="ABM"/>
    <property type="match status" value="1"/>
</dbReference>
<reference evidence="3" key="2">
    <citation type="submission" date="2022-01" db="EMBL/GenBank/DDBJ databases">
        <authorList>
            <person name="Sanchez-Suarez J."/>
            <person name="Villamil L."/>
            <person name="Diaz L.E."/>
        </authorList>
    </citation>
    <scope>NUCLEOTIDE SEQUENCE</scope>
    <source>
        <strain evidence="3">EUFUS-Z928</strain>
    </source>
</reference>
<dbReference type="InterPro" id="IPR038762">
    <property type="entry name" value="ABM_predict"/>
</dbReference>